<dbReference type="InterPro" id="IPR036748">
    <property type="entry name" value="MTH938-like_sf"/>
</dbReference>
<evidence type="ECO:0000256" key="1">
    <source>
        <dbReference type="ARBA" id="ARBA00004496"/>
    </source>
</evidence>
<keyword evidence="2" id="KW-0963">Cytoplasm</keyword>
<dbReference type="Gene3D" id="3.40.1230.10">
    <property type="entry name" value="MTH938-like"/>
    <property type="match status" value="1"/>
</dbReference>
<comment type="subcellular location">
    <subcellularLocation>
        <location evidence="1">Cytoplasm</location>
    </subcellularLocation>
</comment>
<name>A0A2J6WIU0_9BACT</name>
<dbReference type="SUPFAM" id="SSF64076">
    <property type="entry name" value="MTH938-like"/>
    <property type="match status" value="1"/>
</dbReference>
<dbReference type="InterPro" id="IPR007523">
    <property type="entry name" value="NDUFAF3/AAMDC"/>
</dbReference>
<proteinExistence type="predicted"/>
<evidence type="ECO:0008006" key="5">
    <source>
        <dbReference type="Google" id="ProtNLM"/>
    </source>
</evidence>
<evidence type="ECO:0000313" key="3">
    <source>
        <dbReference type="EMBL" id="PMP70229.1"/>
    </source>
</evidence>
<dbReference type="PANTHER" id="PTHR15811:SF5">
    <property type="entry name" value="MTH938 DOMAIN-CONTAINING PROTEIN"/>
    <property type="match status" value="1"/>
</dbReference>
<dbReference type="GO" id="GO:0005737">
    <property type="term" value="C:cytoplasm"/>
    <property type="evidence" value="ECO:0007669"/>
    <property type="project" value="UniProtKB-SubCell"/>
</dbReference>
<dbReference type="InterPro" id="IPR034096">
    <property type="entry name" value="AAMDC"/>
</dbReference>
<organism evidence="3 4">
    <name type="scientific">Thermodesulfovibrio aggregans</name>
    <dbReference type="NCBI Taxonomy" id="86166"/>
    <lineage>
        <taxon>Bacteria</taxon>
        <taxon>Pseudomonadati</taxon>
        <taxon>Nitrospirota</taxon>
        <taxon>Thermodesulfovibrionia</taxon>
        <taxon>Thermodesulfovibrionales</taxon>
        <taxon>Thermodesulfovibrionaceae</taxon>
        <taxon>Thermodesulfovibrio</taxon>
    </lineage>
</organism>
<evidence type="ECO:0000256" key="2">
    <source>
        <dbReference type="ARBA" id="ARBA00022490"/>
    </source>
</evidence>
<dbReference type="FunFam" id="3.40.1230.10:FF:000001">
    <property type="entry name" value="Adipogenesis-associated, Mth938 domain-containing"/>
    <property type="match status" value="1"/>
</dbReference>
<accession>A0A2J6WIU0</accession>
<protein>
    <recommendedName>
        <fullName evidence="5">Mth938-like domain-containing protein</fullName>
    </recommendedName>
</protein>
<comment type="caution">
    <text evidence="3">The sequence shown here is derived from an EMBL/GenBank/DDBJ whole genome shotgun (WGS) entry which is preliminary data.</text>
</comment>
<dbReference type="Pfam" id="PF04430">
    <property type="entry name" value="DUF498"/>
    <property type="match status" value="1"/>
</dbReference>
<evidence type="ECO:0000313" key="4">
    <source>
        <dbReference type="Proteomes" id="UP000242288"/>
    </source>
</evidence>
<reference evidence="3 4" key="1">
    <citation type="submission" date="2018-01" db="EMBL/GenBank/DDBJ databases">
        <title>Metagenomic assembled genomes from two thermal pools in the Uzon Caldera, Kamchatka, Russia.</title>
        <authorList>
            <person name="Wilkins L."/>
            <person name="Ettinger C."/>
        </authorList>
    </citation>
    <scope>NUCLEOTIDE SEQUENCE [LARGE SCALE GENOMIC DNA]</scope>
    <source>
        <strain evidence="3">ZAV-04</strain>
    </source>
</reference>
<dbReference type="AlphaFoldDB" id="A0A2J6WIU0"/>
<sequence length="114" mass="12902">MKITHYSFGKIVINGNEYTQDIIVFHDSVFPSWWRKQGHSLCIEDLGEVLKKDVKILVVGTGAYERMQVPQSLIEELKQRGIETFVYETEKAVAVFNQLLAEGKAVAGAFHLTC</sequence>
<dbReference type="EMBL" id="PNIO01000045">
    <property type="protein sequence ID" value="PMP70229.1"/>
    <property type="molecule type" value="Genomic_DNA"/>
</dbReference>
<dbReference type="Proteomes" id="UP000242288">
    <property type="component" value="Unassembled WGS sequence"/>
</dbReference>
<dbReference type="PANTHER" id="PTHR15811">
    <property type="entry name" value="MTH938 DOMAIN-CONTAINING PROTEIN"/>
    <property type="match status" value="1"/>
</dbReference>
<dbReference type="CDD" id="cd05126">
    <property type="entry name" value="Mth938"/>
    <property type="match status" value="1"/>
</dbReference>
<gene>
    <name evidence="3" type="ORF">C0186_05360</name>
</gene>